<sequence length="172" mass="17793">MSFAKSSLAFVSLAAVLAGCASNVPLTPAAPPAPAAQAAQAPRAAAAPAAADPWAGVPALVGTYPSDGVDFLRTGPIAERLQGLLGPVNYPVFVKNMGTSGPLRKEGSLFYIMGNRPHQGGEESAAMVLDPKRDAMRAWLQTGDEEWDVQDAGPAVPLPAEVRQFMQNARGG</sequence>
<feature type="chain" id="PRO_5011441213" description="Lipoprotein" evidence="1">
    <location>
        <begin position="22"/>
        <end position="172"/>
    </location>
</feature>
<accession>A0A1I2E4K3</accession>
<gene>
    <name evidence="2" type="ORF">SAMN04489711_106221</name>
</gene>
<name>A0A1I2E4K3_9BURK</name>
<evidence type="ECO:0008006" key="4">
    <source>
        <dbReference type="Google" id="ProtNLM"/>
    </source>
</evidence>
<protein>
    <recommendedName>
        <fullName evidence="4">Lipoprotein</fullName>
    </recommendedName>
</protein>
<evidence type="ECO:0000313" key="3">
    <source>
        <dbReference type="Proteomes" id="UP000199119"/>
    </source>
</evidence>
<keyword evidence="1" id="KW-0732">Signal</keyword>
<feature type="signal peptide" evidence="1">
    <location>
        <begin position="1"/>
        <end position="21"/>
    </location>
</feature>
<reference evidence="3" key="1">
    <citation type="submission" date="2016-10" db="EMBL/GenBank/DDBJ databases">
        <authorList>
            <person name="Varghese N."/>
            <person name="Submissions S."/>
        </authorList>
    </citation>
    <scope>NUCLEOTIDE SEQUENCE [LARGE SCALE GENOMIC DNA]</scope>
    <source>
        <strain evidence="3">DSM 27981</strain>
    </source>
</reference>
<dbReference type="PROSITE" id="PS51257">
    <property type="entry name" value="PROKAR_LIPOPROTEIN"/>
    <property type="match status" value="1"/>
</dbReference>
<evidence type="ECO:0000313" key="2">
    <source>
        <dbReference type="EMBL" id="SFE87765.1"/>
    </source>
</evidence>
<proteinExistence type="predicted"/>
<organism evidence="2 3">
    <name type="scientific">Paracidovorax wautersii</name>
    <dbReference type="NCBI Taxonomy" id="1177982"/>
    <lineage>
        <taxon>Bacteria</taxon>
        <taxon>Pseudomonadati</taxon>
        <taxon>Pseudomonadota</taxon>
        <taxon>Betaproteobacteria</taxon>
        <taxon>Burkholderiales</taxon>
        <taxon>Comamonadaceae</taxon>
        <taxon>Paracidovorax</taxon>
    </lineage>
</organism>
<dbReference type="EMBL" id="FONX01000006">
    <property type="protein sequence ID" value="SFE87765.1"/>
    <property type="molecule type" value="Genomic_DNA"/>
</dbReference>
<dbReference type="AlphaFoldDB" id="A0A1I2E4K3"/>
<keyword evidence="3" id="KW-1185">Reference proteome</keyword>
<dbReference type="Proteomes" id="UP000199119">
    <property type="component" value="Unassembled WGS sequence"/>
</dbReference>
<evidence type="ECO:0000256" key="1">
    <source>
        <dbReference type="SAM" id="SignalP"/>
    </source>
</evidence>
<dbReference type="OrthoDB" id="8812365at2"/>
<dbReference type="STRING" id="1177982.SAMN04489711_106221"/>